<dbReference type="STRING" id="1123071.SAMN02745181_2161"/>
<evidence type="ECO:0000313" key="3">
    <source>
        <dbReference type="Proteomes" id="UP000184510"/>
    </source>
</evidence>
<dbReference type="Gene3D" id="3.90.1200.10">
    <property type="match status" value="1"/>
</dbReference>
<sequence>MSRQPENTKTKISKPYQLSHQILYVMPTDTLLTATRTHLDLDPMHSVIIEPIKKGGSGRTIVRIKPEGYATYIGIYYTMERADNANYLPVSKFLKKARINVPEVLYDNIGRRCALIEDLGDTDLLSLKDEPWEVREPIYRSAFEQLDKLFYSRPPKDLEFQPPFDPELYKWEQDYFFDNLAEIYLRMSAGETTPLRDHPALAEMAQQLGASARHLVHRDFQSQNIIIKDGEAYLIDFQGMRRGRQEYDLASLLYDPYMNHSAEEREKLLDIWEDVTEERPLPDILEKCAIQRLMQALGAYGNLVSNKGDEWFEQYIPVAAKLLGELIEGKPVEAAIKPVLDLVK</sequence>
<dbReference type="InterPro" id="IPR011009">
    <property type="entry name" value="Kinase-like_dom_sf"/>
</dbReference>
<gene>
    <name evidence="2" type="ORF">SAMN02745181_2161</name>
</gene>
<dbReference type="InParanoid" id="A0A1M6KNJ5"/>
<organism evidence="2 3">
    <name type="scientific">Rubritalea squalenifaciens DSM 18772</name>
    <dbReference type="NCBI Taxonomy" id="1123071"/>
    <lineage>
        <taxon>Bacteria</taxon>
        <taxon>Pseudomonadati</taxon>
        <taxon>Verrucomicrobiota</taxon>
        <taxon>Verrucomicrobiia</taxon>
        <taxon>Verrucomicrobiales</taxon>
        <taxon>Rubritaleaceae</taxon>
        <taxon>Rubritalea</taxon>
    </lineage>
</organism>
<dbReference type="Pfam" id="PF01636">
    <property type="entry name" value="APH"/>
    <property type="match status" value="1"/>
</dbReference>
<protein>
    <recommendedName>
        <fullName evidence="1">Aminoglycoside phosphotransferase domain-containing protein</fullName>
    </recommendedName>
</protein>
<feature type="domain" description="Aminoglycoside phosphotransferase" evidence="1">
    <location>
        <begin position="54"/>
        <end position="273"/>
    </location>
</feature>
<dbReference type="SUPFAM" id="SSF56112">
    <property type="entry name" value="Protein kinase-like (PK-like)"/>
    <property type="match status" value="1"/>
</dbReference>
<keyword evidence="3" id="KW-1185">Reference proteome</keyword>
<evidence type="ECO:0000313" key="2">
    <source>
        <dbReference type="EMBL" id="SHJ60568.1"/>
    </source>
</evidence>
<dbReference type="AlphaFoldDB" id="A0A1M6KNJ5"/>
<accession>A0A1M6KNJ5</accession>
<dbReference type="InterPro" id="IPR002575">
    <property type="entry name" value="Aminoglycoside_PTrfase"/>
</dbReference>
<dbReference type="Proteomes" id="UP000184510">
    <property type="component" value="Unassembled WGS sequence"/>
</dbReference>
<reference evidence="2 3" key="1">
    <citation type="submission" date="2016-11" db="EMBL/GenBank/DDBJ databases">
        <authorList>
            <person name="Jaros S."/>
            <person name="Januszkiewicz K."/>
            <person name="Wedrychowicz H."/>
        </authorList>
    </citation>
    <scope>NUCLEOTIDE SEQUENCE [LARGE SCALE GENOMIC DNA]</scope>
    <source>
        <strain evidence="2 3">DSM 18772</strain>
    </source>
</reference>
<evidence type="ECO:0000259" key="1">
    <source>
        <dbReference type="Pfam" id="PF01636"/>
    </source>
</evidence>
<name>A0A1M6KNJ5_9BACT</name>
<dbReference type="Gene3D" id="3.30.200.20">
    <property type="entry name" value="Phosphorylase Kinase, domain 1"/>
    <property type="match status" value="1"/>
</dbReference>
<dbReference type="EMBL" id="FQYR01000004">
    <property type="protein sequence ID" value="SHJ60568.1"/>
    <property type="molecule type" value="Genomic_DNA"/>
</dbReference>
<proteinExistence type="predicted"/>